<evidence type="ECO:0000313" key="1">
    <source>
        <dbReference type="EMBL" id="KAK9118120.1"/>
    </source>
</evidence>
<accession>A0AAP0NUF4</accession>
<dbReference type="Proteomes" id="UP001419268">
    <property type="component" value="Unassembled WGS sequence"/>
</dbReference>
<gene>
    <name evidence="1" type="ORF">Scep_016213</name>
</gene>
<sequence>MGAEEGRSFEGNFTPRGEGTMLQLPIVGCRRSLSREVMSDCGKVVVVVVLVGLFVTV</sequence>
<protein>
    <submittedName>
        <fullName evidence="1">Uncharacterized protein</fullName>
    </submittedName>
</protein>
<keyword evidence="2" id="KW-1185">Reference proteome</keyword>
<reference evidence="1 2" key="1">
    <citation type="submission" date="2024-01" db="EMBL/GenBank/DDBJ databases">
        <title>Genome assemblies of Stephania.</title>
        <authorList>
            <person name="Yang L."/>
        </authorList>
    </citation>
    <scope>NUCLEOTIDE SEQUENCE [LARGE SCALE GENOMIC DNA]</scope>
    <source>
        <strain evidence="1">JXDWG</strain>
        <tissue evidence="1">Leaf</tissue>
    </source>
</reference>
<comment type="caution">
    <text evidence="1">The sequence shown here is derived from an EMBL/GenBank/DDBJ whole genome shotgun (WGS) entry which is preliminary data.</text>
</comment>
<proteinExistence type="predicted"/>
<name>A0AAP0NUF4_9MAGN</name>
<organism evidence="1 2">
    <name type="scientific">Stephania cephalantha</name>
    <dbReference type="NCBI Taxonomy" id="152367"/>
    <lineage>
        <taxon>Eukaryota</taxon>
        <taxon>Viridiplantae</taxon>
        <taxon>Streptophyta</taxon>
        <taxon>Embryophyta</taxon>
        <taxon>Tracheophyta</taxon>
        <taxon>Spermatophyta</taxon>
        <taxon>Magnoliopsida</taxon>
        <taxon>Ranunculales</taxon>
        <taxon>Menispermaceae</taxon>
        <taxon>Menispermoideae</taxon>
        <taxon>Cissampelideae</taxon>
        <taxon>Stephania</taxon>
    </lineage>
</organism>
<dbReference type="EMBL" id="JBBNAG010000007">
    <property type="protein sequence ID" value="KAK9118120.1"/>
    <property type="molecule type" value="Genomic_DNA"/>
</dbReference>
<evidence type="ECO:0000313" key="2">
    <source>
        <dbReference type="Proteomes" id="UP001419268"/>
    </source>
</evidence>
<dbReference type="AlphaFoldDB" id="A0AAP0NUF4"/>